<dbReference type="CDD" id="cd06225">
    <property type="entry name" value="HAMP"/>
    <property type="match status" value="1"/>
</dbReference>
<evidence type="ECO:0000313" key="18">
    <source>
        <dbReference type="Proteomes" id="UP000198618"/>
    </source>
</evidence>
<keyword evidence="4" id="KW-1003">Cell membrane</keyword>
<comment type="subcellular location">
    <subcellularLocation>
        <location evidence="2">Cell membrane</location>
        <topology evidence="2">Multi-pass membrane protein</topology>
    </subcellularLocation>
</comment>
<evidence type="ECO:0000256" key="9">
    <source>
        <dbReference type="ARBA" id="ARBA00022777"/>
    </source>
</evidence>
<evidence type="ECO:0000256" key="2">
    <source>
        <dbReference type="ARBA" id="ARBA00004651"/>
    </source>
</evidence>
<keyword evidence="9 17" id="KW-0418">Kinase</keyword>
<keyword evidence="12" id="KW-0902">Two-component regulatory system</keyword>
<dbReference type="InterPro" id="IPR003661">
    <property type="entry name" value="HisK_dim/P_dom"/>
</dbReference>
<dbReference type="InterPro" id="IPR050398">
    <property type="entry name" value="HssS/ArlS-like"/>
</dbReference>
<keyword evidence="18" id="KW-1185">Reference proteome</keyword>
<evidence type="ECO:0000256" key="8">
    <source>
        <dbReference type="ARBA" id="ARBA00022741"/>
    </source>
</evidence>
<dbReference type="GO" id="GO:0005886">
    <property type="term" value="C:plasma membrane"/>
    <property type="evidence" value="ECO:0007669"/>
    <property type="project" value="UniProtKB-SubCell"/>
</dbReference>
<dbReference type="PANTHER" id="PTHR45528">
    <property type="entry name" value="SENSOR HISTIDINE KINASE CPXA"/>
    <property type="match status" value="1"/>
</dbReference>
<dbReference type="STRING" id="930131.SAMN05216389_11531"/>
<evidence type="ECO:0000256" key="7">
    <source>
        <dbReference type="ARBA" id="ARBA00022692"/>
    </source>
</evidence>
<evidence type="ECO:0000256" key="11">
    <source>
        <dbReference type="ARBA" id="ARBA00022989"/>
    </source>
</evidence>
<evidence type="ECO:0000313" key="17">
    <source>
        <dbReference type="EMBL" id="SET57070.1"/>
    </source>
</evidence>
<dbReference type="PANTHER" id="PTHR45528:SF1">
    <property type="entry name" value="SENSOR HISTIDINE KINASE CPXA"/>
    <property type="match status" value="1"/>
</dbReference>
<dbReference type="SUPFAM" id="SSF47384">
    <property type="entry name" value="Homodimeric domain of signal transducing histidine kinase"/>
    <property type="match status" value="1"/>
</dbReference>
<gene>
    <name evidence="17" type="ORF">SAMN05216389_11531</name>
</gene>
<organism evidence="17 18">
    <name type="scientific">Oceanobacillus limi</name>
    <dbReference type="NCBI Taxonomy" id="930131"/>
    <lineage>
        <taxon>Bacteria</taxon>
        <taxon>Bacillati</taxon>
        <taxon>Bacillota</taxon>
        <taxon>Bacilli</taxon>
        <taxon>Bacillales</taxon>
        <taxon>Bacillaceae</taxon>
        <taxon>Oceanobacillus</taxon>
    </lineage>
</organism>
<evidence type="ECO:0000259" key="15">
    <source>
        <dbReference type="PROSITE" id="PS50109"/>
    </source>
</evidence>
<feature type="domain" description="Histidine kinase" evidence="15">
    <location>
        <begin position="257"/>
        <end position="454"/>
    </location>
</feature>
<evidence type="ECO:0000256" key="12">
    <source>
        <dbReference type="ARBA" id="ARBA00023012"/>
    </source>
</evidence>
<evidence type="ECO:0000256" key="3">
    <source>
        <dbReference type="ARBA" id="ARBA00012438"/>
    </source>
</evidence>
<dbReference type="SMART" id="SM00388">
    <property type="entry name" value="HisKA"/>
    <property type="match status" value="1"/>
</dbReference>
<dbReference type="SUPFAM" id="SSF158472">
    <property type="entry name" value="HAMP domain-like"/>
    <property type="match status" value="1"/>
</dbReference>
<dbReference type="OrthoDB" id="14660at2"/>
<dbReference type="CDD" id="cd00082">
    <property type="entry name" value="HisKA"/>
    <property type="match status" value="1"/>
</dbReference>
<keyword evidence="6" id="KW-0808">Transferase</keyword>
<dbReference type="PROSITE" id="PS50109">
    <property type="entry name" value="HIS_KIN"/>
    <property type="match status" value="1"/>
</dbReference>
<dbReference type="GO" id="GO:0005524">
    <property type="term" value="F:ATP binding"/>
    <property type="evidence" value="ECO:0007669"/>
    <property type="project" value="UniProtKB-KW"/>
</dbReference>
<dbReference type="SMART" id="SM00304">
    <property type="entry name" value="HAMP"/>
    <property type="match status" value="1"/>
</dbReference>
<feature type="transmembrane region" description="Helical" evidence="14">
    <location>
        <begin position="12"/>
        <end position="36"/>
    </location>
</feature>
<evidence type="ECO:0000256" key="1">
    <source>
        <dbReference type="ARBA" id="ARBA00000085"/>
    </source>
</evidence>
<dbReference type="InterPro" id="IPR003660">
    <property type="entry name" value="HAMP_dom"/>
</dbReference>
<keyword evidence="10" id="KW-0067">ATP-binding</keyword>
<keyword evidence="5" id="KW-0597">Phosphoprotein</keyword>
<dbReference type="InterPro" id="IPR036890">
    <property type="entry name" value="HATPase_C_sf"/>
</dbReference>
<sequence>MKRFLRSLLAKYMLIIFMALILLQLTYFMLALVNIVGMNLAGHPPLDEKFSEEEVEQEWHEAASNMKNVSKEEMSEHFSKWSEKYTEASMFWIDENGKLILEKNVEEALPQEWTSTFAVEFIKERYGGDPFTVIAFVGTNKEQGFIVTEMPRSAFNPPIVDIYDKYGSLLTIGVVVIIFLFIVVSFLFFRGIRKRLLQLQEAMELRDTDGLPIEVNIMKKDEIGQLENTFNQMVTELRDSKRREKEEEQLRRELIANLSHDLRTPLTKIRAQSDSLKQEDLSTDGKNALQAIDSSIYNTARLIDNLMSYTLLSASKYTFEPKKIDIIRFVRESLATWYPSFEEANFGIDVNLAPINDAKWVVDPLWFGRILDNLFQNVLRHAKSGNYISVKTKTTEHYDVIIISDRGAGMNHPSYEKGIGIGLSIVDMMVKEMNLEWDIDSNEKGTTIRIKRSR</sequence>
<accession>A0A1I0FG41</accession>
<evidence type="ECO:0000256" key="10">
    <source>
        <dbReference type="ARBA" id="ARBA00022840"/>
    </source>
</evidence>
<dbReference type="Pfam" id="PF02518">
    <property type="entry name" value="HATPase_c"/>
    <property type="match status" value="1"/>
</dbReference>
<dbReference type="SMART" id="SM00387">
    <property type="entry name" value="HATPase_c"/>
    <property type="match status" value="1"/>
</dbReference>
<dbReference type="Gene3D" id="1.10.287.130">
    <property type="match status" value="1"/>
</dbReference>
<dbReference type="EC" id="2.7.13.3" evidence="3"/>
<dbReference type="Gene3D" id="3.30.565.10">
    <property type="entry name" value="Histidine kinase-like ATPase, C-terminal domain"/>
    <property type="match status" value="1"/>
</dbReference>
<evidence type="ECO:0000256" key="13">
    <source>
        <dbReference type="ARBA" id="ARBA00023136"/>
    </source>
</evidence>
<proteinExistence type="predicted"/>
<dbReference type="InterPro" id="IPR005467">
    <property type="entry name" value="His_kinase_dom"/>
</dbReference>
<dbReference type="PROSITE" id="PS50885">
    <property type="entry name" value="HAMP"/>
    <property type="match status" value="1"/>
</dbReference>
<dbReference type="EMBL" id="FOHE01000015">
    <property type="protein sequence ID" value="SET57070.1"/>
    <property type="molecule type" value="Genomic_DNA"/>
</dbReference>
<evidence type="ECO:0000256" key="14">
    <source>
        <dbReference type="SAM" id="Phobius"/>
    </source>
</evidence>
<dbReference type="Pfam" id="PF00672">
    <property type="entry name" value="HAMP"/>
    <property type="match status" value="1"/>
</dbReference>
<dbReference type="GO" id="GO:0000155">
    <property type="term" value="F:phosphorelay sensor kinase activity"/>
    <property type="evidence" value="ECO:0007669"/>
    <property type="project" value="InterPro"/>
</dbReference>
<feature type="transmembrane region" description="Helical" evidence="14">
    <location>
        <begin position="166"/>
        <end position="189"/>
    </location>
</feature>
<dbReference type="InterPro" id="IPR036097">
    <property type="entry name" value="HisK_dim/P_sf"/>
</dbReference>
<evidence type="ECO:0000256" key="6">
    <source>
        <dbReference type="ARBA" id="ARBA00022679"/>
    </source>
</evidence>
<dbReference type="Gene3D" id="6.10.340.10">
    <property type="match status" value="1"/>
</dbReference>
<keyword evidence="13 14" id="KW-0472">Membrane</keyword>
<evidence type="ECO:0000256" key="5">
    <source>
        <dbReference type="ARBA" id="ARBA00022553"/>
    </source>
</evidence>
<dbReference type="AlphaFoldDB" id="A0A1I0FG41"/>
<keyword evidence="8" id="KW-0547">Nucleotide-binding</keyword>
<name>A0A1I0FG41_9BACI</name>
<evidence type="ECO:0000256" key="4">
    <source>
        <dbReference type="ARBA" id="ARBA00022475"/>
    </source>
</evidence>
<comment type="catalytic activity">
    <reaction evidence="1">
        <text>ATP + protein L-histidine = ADP + protein N-phospho-L-histidine.</text>
        <dbReference type="EC" id="2.7.13.3"/>
    </reaction>
</comment>
<dbReference type="RefSeq" id="WP_090871216.1">
    <property type="nucleotide sequence ID" value="NZ_FOHE01000015.1"/>
</dbReference>
<dbReference type="InterPro" id="IPR003594">
    <property type="entry name" value="HATPase_dom"/>
</dbReference>
<feature type="domain" description="HAMP" evidence="16">
    <location>
        <begin position="190"/>
        <end position="242"/>
    </location>
</feature>
<reference evidence="17 18" key="1">
    <citation type="submission" date="2016-10" db="EMBL/GenBank/DDBJ databases">
        <authorList>
            <person name="de Groot N.N."/>
        </authorList>
    </citation>
    <scope>NUCLEOTIDE SEQUENCE [LARGE SCALE GENOMIC DNA]</scope>
    <source>
        <strain evidence="17 18">IBRC-M 10780</strain>
    </source>
</reference>
<dbReference type="Proteomes" id="UP000198618">
    <property type="component" value="Unassembled WGS sequence"/>
</dbReference>
<protein>
    <recommendedName>
        <fullName evidence="3">histidine kinase</fullName>
        <ecNumber evidence="3">2.7.13.3</ecNumber>
    </recommendedName>
</protein>
<dbReference type="Pfam" id="PF00512">
    <property type="entry name" value="HisKA"/>
    <property type="match status" value="1"/>
</dbReference>
<keyword evidence="11 14" id="KW-1133">Transmembrane helix</keyword>
<dbReference type="SUPFAM" id="SSF55874">
    <property type="entry name" value="ATPase domain of HSP90 chaperone/DNA topoisomerase II/histidine kinase"/>
    <property type="match status" value="1"/>
</dbReference>
<keyword evidence="7 14" id="KW-0812">Transmembrane</keyword>
<evidence type="ECO:0000259" key="16">
    <source>
        <dbReference type="PROSITE" id="PS50885"/>
    </source>
</evidence>